<feature type="compositionally biased region" description="Polar residues" evidence="2">
    <location>
        <begin position="90"/>
        <end position="104"/>
    </location>
</feature>
<feature type="compositionally biased region" description="Polar residues" evidence="2">
    <location>
        <begin position="760"/>
        <end position="777"/>
    </location>
</feature>
<keyword evidence="6" id="KW-1185">Reference proteome</keyword>
<dbReference type="InterPro" id="IPR036867">
    <property type="entry name" value="R3H_dom_sf"/>
</dbReference>
<feature type="compositionally biased region" description="Polar residues" evidence="2">
    <location>
        <begin position="737"/>
        <end position="746"/>
    </location>
</feature>
<feature type="compositionally biased region" description="Low complexity" evidence="2">
    <location>
        <begin position="1023"/>
        <end position="1033"/>
    </location>
</feature>
<dbReference type="SUPFAM" id="SSF82708">
    <property type="entry name" value="R3H domain"/>
    <property type="match status" value="1"/>
</dbReference>
<feature type="compositionally biased region" description="Low complexity" evidence="2">
    <location>
        <begin position="207"/>
        <end position="236"/>
    </location>
</feature>
<evidence type="ECO:0000259" key="4">
    <source>
        <dbReference type="PROSITE" id="PS51673"/>
    </source>
</evidence>
<feature type="region of interest" description="Disordered" evidence="2">
    <location>
        <begin position="24"/>
        <end position="141"/>
    </location>
</feature>
<feature type="compositionally biased region" description="Basic residues" evidence="2">
    <location>
        <begin position="890"/>
        <end position="901"/>
    </location>
</feature>
<dbReference type="EnsemblMetazoa" id="SCAU003941-RA">
    <property type="protein sequence ID" value="SCAU003941-PA"/>
    <property type="gene ID" value="SCAU003941"/>
</dbReference>
<feature type="compositionally biased region" description="Low complexity" evidence="2">
    <location>
        <begin position="1725"/>
        <end position="1736"/>
    </location>
</feature>
<feature type="compositionally biased region" description="Polar residues" evidence="2">
    <location>
        <begin position="1661"/>
        <end position="1675"/>
    </location>
</feature>
<feature type="compositionally biased region" description="Low complexity" evidence="2">
    <location>
        <begin position="303"/>
        <end position="319"/>
    </location>
</feature>
<dbReference type="CDD" id="cd02642">
    <property type="entry name" value="R3H_encore_like"/>
    <property type="match status" value="1"/>
</dbReference>
<feature type="compositionally biased region" description="Low complexity" evidence="2">
    <location>
        <begin position="113"/>
        <end position="124"/>
    </location>
</feature>
<dbReference type="VEuPathDB" id="VectorBase:SCAU003941"/>
<feature type="compositionally biased region" description="Polar residues" evidence="2">
    <location>
        <begin position="1626"/>
        <end position="1639"/>
    </location>
</feature>
<feature type="compositionally biased region" description="Polar residues" evidence="2">
    <location>
        <begin position="125"/>
        <end position="136"/>
    </location>
</feature>
<feature type="region of interest" description="Disordered" evidence="2">
    <location>
        <begin position="178"/>
        <end position="264"/>
    </location>
</feature>
<feature type="compositionally biased region" description="Basic residues" evidence="2">
    <location>
        <begin position="396"/>
        <end position="408"/>
    </location>
</feature>
<feature type="compositionally biased region" description="Basic residues" evidence="2">
    <location>
        <begin position="57"/>
        <end position="68"/>
    </location>
</feature>
<feature type="region of interest" description="Disordered" evidence="2">
    <location>
        <begin position="1273"/>
        <end position="1364"/>
    </location>
</feature>
<dbReference type="PROSITE" id="PS51061">
    <property type="entry name" value="R3H"/>
    <property type="match status" value="1"/>
</dbReference>
<feature type="compositionally biased region" description="Polar residues" evidence="2">
    <location>
        <begin position="1034"/>
        <end position="1051"/>
    </location>
</feature>
<feature type="region of interest" description="Disordered" evidence="2">
    <location>
        <begin position="666"/>
        <end position="790"/>
    </location>
</feature>
<keyword evidence="1" id="KW-0597">Phosphoprotein</keyword>
<dbReference type="InterPro" id="IPR051937">
    <property type="entry name" value="R3H_domain_containing"/>
</dbReference>
<accession>A0A1I8P1G2</accession>
<dbReference type="STRING" id="35570.A0A1I8P1G2"/>
<gene>
    <name evidence="5" type="primary">106085334</name>
</gene>
<feature type="compositionally biased region" description="Basic and acidic residues" evidence="2">
    <location>
        <begin position="1052"/>
        <end position="1061"/>
    </location>
</feature>
<dbReference type="PANTHER" id="PTHR15672:SF8">
    <property type="entry name" value="PROTEIN ENCORE"/>
    <property type="match status" value="1"/>
</dbReference>
<feature type="compositionally biased region" description="Polar residues" evidence="2">
    <location>
        <begin position="1685"/>
        <end position="1707"/>
    </location>
</feature>
<feature type="compositionally biased region" description="Polar residues" evidence="2">
    <location>
        <begin position="666"/>
        <end position="685"/>
    </location>
</feature>
<feature type="region of interest" description="Disordered" evidence="2">
    <location>
        <begin position="1999"/>
        <end position="2021"/>
    </location>
</feature>
<feature type="region of interest" description="Disordered" evidence="2">
    <location>
        <begin position="838"/>
        <end position="929"/>
    </location>
</feature>
<feature type="compositionally biased region" description="Low complexity" evidence="2">
    <location>
        <begin position="747"/>
        <end position="759"/>
    </location>
</feature>
<organism evidence="5 6">
    <name type="scientific">Stomoxys calcitrans</name>
    <name type="common">Stable fly</name>
    <name type="synonym">Conops calcitrans</name>
    <dbReference type="NCBI Taxonomy" id="35570"/>
    <lineage>
        <taxon>Eukaryota</taxon>
        <taxon>Metazoa</taxon>
        <taxon>Ecdysozoa</taxon>
        <taxon>Arthropoda</taxon>
        <taxon>Hexapoda</taxon>
        <taxon>Insecta</taxon>
        <taxon>Pterygota</taxon>
        <taxon>Neoptera</taxon>
        <taxon>Endopterygota</taxon>
        <taxon>Diptera</taxon>
        <taxon>Brachycera</taxon>
        <taxon>Muscomorpha</taxon>
        <taxon>Muscoidea</taxon>
        <taxon>Muscidae</taxon>
        <taxon>Stomoxys</taxon>
    </lineage>
</organism>
<dbReference type="Gene3D" id="3.30.1370.50">
    <property type="entry name" value="R3H-like domain"/>
    <property type="match status" value="1"/>
</dbReference>
<feature type="region of interest" description="Disordered" evidence="2">
    <location>
        <begin position="1023"/>
        <end position="1081"/>
    </location>
</feature>
<feature type="compositionally biased region" description="Low complexity" evidence="2">
    <location>
        <begin position="423"/>
        <end position="439"/>
    </location>
</feature>
<feature type="compositionally biased region" description="Low complexity" evidence="2">
    <location>
        <begin position="1349"/>
        <end position="1360"/>
    </location>
</feature>
<proteinExistence type="predicted"/>
<feature type="compositionally biased region" description="Polar residues" evidence="2">
    <location>
        <begin position="1567"/>
        <end position="1584"/>
    </location>
</feature>
<dbReference type="GO" id="GO:0003676">
    <property type="term" value="F:nucleic acid binding"/>
    <property type="evidence" value="ECO:0007669"/>
    <property type="project" value="UniProtKB-UniRule"/>
</dbReference>
<feature type="domain" description="R3H" evidence="3">
    <location>
        <begin position="506"/>
        <end position="569"/>
    </location>
</feature>
<feature type="compositionally biased region" description="Low complexity" evidence="2">
    <location>
        <begin position="1803"/>
        <end position="1828"/>
    </location>
</feature>
<feature type="compositionally biased region" description="Polar residues" evidence="2">
    <location>
        <begin position="873"/>
        <end position="887"/>
    </location>
</feature>
<feature type="region of interest" description="Disordered" evidence="2">
    <location>
        <begin position="1546"/>
        <end position="1740"/>
    </location>
</feature>
<feature type="region of interest" description="Disordered" evidence="2">
    <location>
        <begin position="149"/>
        <end position="168"/>
    </location>
</feature>
<feature type="compositionally biased region" description="Polar residues" evidence="2">
    <location>
        <begin position="1592"/>
        <end position="1608"/>
    </location>
</feature>
<dbReference type="InterPro" id="IPR024771">
    <property type="entry name" value="SUZ"/>
</dbReference>
<evidence type="ECO:0000313" key="6">
    <source>
        <dbReference type="Proteomes" id="UP000095300"/>
    </source>
</evidence>
<dbReference type="PROSITE" id="PS51673">
    <property type="entry name" value="SUZ"/>
    <property type="match status" value="1"/>
</dbReference>
<feature type="compositionally biased region" description="Low complexity" evidence="2">
    <location>
        <begin position="72"/>
        <end position="89"/>
    </location>
</feature>
<evidence type="ECO:0000259" key="3">
    <source>
        <dbReference type="PROSITE" id="PS51061"/>
    </source>
</evidence>
<feature type="compositionally biased region" description="Polar residues" evidence="2">
    <location>
        <begin position="1301"/>
        <end position="1338"/>
    </location>
</feature>
<feature type="region of interest" description="Disordered" evidence="2">
    <location>
        <begin position="370"/>
        <end position="459"/>
    </location>
</feature>
<evidence type="ECO:0000256" key="2">
    <source>
        <dbReference type="SAM" id="MobiDB-lite"/>
    </source>
</evidence>
<dbReference type="Pfam" id="PF01424">
    <property type="entry name" value="R3H"/>
    <property type="match status" value="1"/>
</dbReference>
<feature type="compositionally biased region" description="Low complexity" evidence="2">
    <location>
        <begin position="153"/>
        <end position="168"/>
    </location>
</feature>
<feature type="region of interest" description="Disordered" evidence="2">
    <location>
        <begin position="1781"/>
        <end position="1828"/>
    </location>
</feature>
<dbReference type="InterPro" id="IPR001374">
    <property type="entry name" value="R3H_dom"/>
</dbReference>
<feature type="compositionally biased region" description="Polar residues" evidence="2">
    <location>
        <begin position="237"/>
        <end position="256"/>
    </location>
</feature>
<feature type="compositionally biased region" description="Gly residues" evidence="2">
    <location>
        <begin position="187"/>
        <end position="200"/>
    </location>
</feature>
<feature type="compositionally biased region" description="Low complexity" evidence="2">
    <location>
        <begin position="450"/>
        <end position="459"/>
    </location>
</feature>
<reference evidence="5" key="1">
    <citation type="submission" date="2020-05" db="UniProtKB">
        <authorList>
            <consortium name="EnsemblMetazoa"/>
        </authorList>
    </citation>
    <scope>IDENTIFICATION</scope>
    <source>
        <strain evidence="5">USDA</strain>
    </source>
</reference>
<sequence length="2021" mass="211895">MNDFYKLTVIMSSTKSQVAVATNIPNIPSSNQTQQQKEYNSEESLGRQNSFGMSRRGTMKGKHLTRSHAMREATSPPRTPTPRASESSTQSQMSPNGYQQQQSTPHHHHIDVNETNSNNNNNNNKLHTQSSATRGNSPIIDTPSVIVTSQHKQQQLPQPTQQQQQTQTNVALCNETEFPKLTPPKSKGGGGGGGGGGVGGTANIAPNNNNNNNNSQQQQQQSTQRSSSNCNNNNNNGEGTTSNIKKANGDASGTNDTHNKPTVNVVNTNSVCTNKVYSQSQQQSHSYNAGSALQKALKITDNSQQQQHATTSSQTTTSTVYNSPMNYQLHPNEGNHQQPTSYVLYDKENRCSRNNSQNSVNSGDEMHFMDTHQSQQSHGQQQQHHQQQQQQQQSQHHQRAGGSKKHRTNSNSKGSKPRLKNLGGSASSVGNASNMAASSSGGGPNGAPTGGASLDGSLNSNSNNTSGFISRVFTNSENSNEQYTDHGGTDLLSFFKETLNKNVKDRQFLLKVEKDLIEFVQEGSRGEIRFPQASSYNRMLIHRTAAFFGMEHNVDTETQQCVIVAPTKNTRIPDIRFKTLVIPNRDDSRKSILKRDTHSFDEARQSSYLCPDRGGMLDRKAKSFEEREEDYDRARSRIFNRSQNDACGGSTDDDNNYISWTSSVDQQQFSRSRSSGKVLKIQNSPDGRGGSVLPKGNSYNNYGSTQSGAPLMRGDSVNSNKGSGAGGGAAGSGNNNRIFSKQDSTGSTSTSWRLSPSSSGYKTQTQSVHSDSVTPSPTGGYGSDDHMPDQSSVIANRENIGASTSLPCGLVWAVTDISNVPKGSVLINPQTLQPILNSDGTVYHFDPSNPPPSQAMPSGGNGNGNGGSGTGMYHSSQSIASPQQHSMHSAAKKQHKGHQPHPKSQQQYAPADTPPSPVGVETVAESSTQTVNECDDVNAKNVGDMTYLEGGDASIKDENDECDNSANGCLSITTTTSTKNYDRIEVQKFKNQATSPNIPINEKEDITKFESSSLAPPTVATPLLQSQSHQQPQNRETPQSARSTPFSNSDTLTKRSSEEPRTTSWTQSFQAPDGSTVFHTNTTPNGSNAYCTYQQAPDGSIYAVPQGMIYAYPPPVEGEFQGYFMPVFDPSQQRAGESTGILQPGTQTIYPAGGTTTMVPIAAYPTAQFATTNGTPIYPGQVIYSSEQFQTSAAPLAAAAPSSTAGQLQQIPMTTYPIGYPYPYNGYWGQTMTYYVPQQAVPATSLLSAQAVPQVGPATAGAHVAGGVNASGPNGLHATAGPSLNSSNVNNAAGGGGGNSQNINHPNGQPPSAYQSHGTTGTVVSASAGNQSSGTTYYGTGRIKRPNTSHFSSGSSGSSHQVLTTTTLPNGVSATTYQLGHAVPTLTLAATAPAPGAAGGTATTDLSGGAATSATATMYALPQHATIFPANMFPYAANAAPTIGPQPAASMAQQAAIISQHGNPQIPAHAVGGHPTGATAGAMHNNHHSNTVITPFYTTAHHHNPHATIPAGAHTLHAPGPAAIPIVDPASLINAAQNGPGNHPYIARSGVGIAGNGGNNNSTSQSAPSTPHSMPSAAYHSQRNPPVFSTPPIMNNNVGPYNSASSTPHYYGGAPEQPLQSGGGNCSNSPHNSYPSTNTYEKRNNGNGGGGAGGKKPVPYQSASLSRQNSTNSGGYNAGGKPSSLLGNNTNNDTRASPGGNSTNSRTHSIKRSGGSSVNDKPQTPLLSGPPSFPGSANINSSTYPSATTVEMTSTVVPVVNVAKPPIRLNAAAAAFRHKNTSANSGVGGSVGECRRNTGSQRNSPSTNASSSNDNSNNNSPNSIQNSSNAATPIAAGCYAPSYMINAQNNGGESGLSHHPPPSLYITTTSARGHIPPHIQAASSAAVSASAAQAAAAATTGVPQQTTTAVLGGAAAAAAAADVANAAAVAAAATVAHHHHPQPLLGTYNPGASGLYFKYGHTYFAHPSVALPNSRRSPSTDLRPPIAQVAGMYPTMNMMIPAQPRHPGRHPNPNYKGTRPR</sequence>
<feature type="domain" description="SUZ" evidence="4">
    <location>
        <begin position="571"/>
        <end position="643"/>
    </location>
</feature>
<evidence type="ECO:0000313" key="5">
    <source>
        <dbReference type="EnsemblMetazoa" id="SCAU003941-PA"/>
    </source>
</evidence>
<dbReference type="OrthoDB" id="278430at2759"/>
<dbReference type="Pfam" id="PF12752">
    <property type="entry name" value="SUZ"/>
    <property type="match status" value="1"/>
</dbReference>
<feature type="compositionally biased region" description="Low complexity" evidence="2">
    <location>
        <begin position="372"/>
        <end position="395"/>
    </location>
</feature>
<feature type="region of interest" description="Disordered" evidence="2">
    <location>
        <begin position="299"/>
        <end position="339"/>
    </location>
</feature>
<evidence type="ECO:0008006" key="7">
    <source>
        <dbReference type="Google" id="ProtNLM"/>
    </source>
</evidence>
<name>A0A1I8P1G2_STOCA</name>
<feature type="compositionally biased region" description="Polar residues" evidence="2">
    <location>
        <begin position="24"/>
        <end position="52"/>
    </location>
</feature>
<protein>
    <recommendedName>
        <fullName evidence="7">Protein encore</fullName>
    </recommendedName>
</protein>
<feature type="compositionally biased region" description="Polar residues" evidence="2">
    <location>
        <begin position="697"/>
        <end position="708"/>
    </location>
</feature>
<dbReference type="PANTHER" id="PTHR15672">
    <property type="entry name" value="CAMP-REGULATED PHOSPHOPROTEIN 21 RELATED R3H DOMAIN CONTAINING PROTEIN"/>
    <property type="match status" value="1"/>
</dbReference>
<dbReference type="SMART" id="SM00393">
    <property type="entry name" value="R3H"/>
    <property type="match status" value="1"/>
</dbReference>
<dbReference type="Proteomes" id="UP000095300">
    <property type="component" value="Unassembled WGS sequence"/>
</dbReference>
<evidence type="ECO:0000256" key="1">
    <source>
        <dbReference type="ARBA" id="ARBA00022553"/>
    </source>
</evidence>
<feature type="compositionally biased region" description="Gly residues" evidence="2">
    <location>
        <begin position="859"/>
        <end position="870"/>
    </location>
</feature>
<feature type="compositionally biased region" description="Gly residues" evidence="2">
    <location>
        <begin position="440"/>
        <end position="449"/>
    </location>
</feature>